<dbReference type="Proteomes" id="UP001600165">
    <property type="component" value="Unassembled WGS sequence"/>
</dbReference>
<dbReference type="RefSeq" id="WP_377964667.1">
    <property type="nucleotide sequence ID" value="NZ_JBHZOL010000070.1"/>
</dbReference>
<evidence type="ECO:0008006" key="4">
    <source>
        <dbReference type="Google" id="ProtNLM"/>
    </source>
</evidence>
<comment type="caution">
    <text evidence="2">The sequence shown here is derived from an EMBL/GenBank/DDBJ whole genome shotgun (WGS) entry which is preliminary data.</text>
</comment>
<keyword evidence="1" id="KW-1133">Transmembrane helix</keyword>
<proteinExistence type="predicted"/>
<gene>
    <name evidence="2" type="ORF">ACFVKH_10340</name>
</gene>
<feature type="transmembrane region" description="Helical" evidence="1">
    <location>
        <begin position="275"/>
        <end position="302"/>
    </location>
</feature>
<evidence type="ECO:0000313" key="3">
    <source>
        <dbReference type="Proteomes" id="UP001600165"/>
    </source>
</evidence>
<feature type="transmembrane region" description="Helical" evidence="1">
    <location>
        <begin position="210"/>
        <end position="228"/>
    </location>
</feature>
<reference evidence="2 3" key="1">
    <citation type="submission" date="2024-10" db="EMBL/GenBank/DDBJ databases">
        <authorList>
            <person name="Ratan Roy A."/>
            <person name="Morales Sandoval P.H."/>
            <person name="De Los Santos Villalobos S."/>
            <person name="Chakraborty S."/>
            <person name="Mukherjee J."/>
        </authorList>
    </citation>
    <scope>NUCLEOTIDE SEQUENCE [LARGE SCALE GENOMIC DNA]</scope>
    <source>
        <strain evidence="2 3">S1</strain>
    </source>
</reference>
<sequence>MTSPPLPWLAVTGATQILQQGLDTSQSIAQAWDKQWLTIFDSTLYVAINQTAAIFAAGALIFFIVQFGRQLIVEGDLTRPLQNLIWPIIVVCLLANNAHLLAVSTVSLRGVIHSLSNQVLEVTLLDVKLRDAVQSATSRSAVAGEISAQLSQCEGMVGQKQIDCLTAANAQVQATINEYQGFIPLPDSLRNIARAIDGAVQTAQSENNPISGAVFGTAGFFAGFLGSVNQEIIQYVLLAFQWAFTNILEISMLLTGLMGPFAVAGSLLPFEAKPLFAWLTGFFSLGMAQVSYNIIVGLAGVVVVNADVTDTLGFLVIIGLLAPALALAIAAGGGLAVFNIITSGSARMVSMLGSYAMSPRYFHSFR</sequence>
<feature type="transmembrane region" description="Helical" evidence="1">
    <location>
        <begin position="314"/>
        <end position="341"/>
    </location>
</feature>
<evidence type="ECO:0000256" key="1">
    <source>
        <dbReference type="SAM" id="Phobius"/>
    </source>
</evidence>
<dbReference type="EMBL" id="JBHZOL010000070">
    <property type="protein sequence ID" value="MFE4106676.1"/>
    <property type="molecule type" value="Genomic_DNA"/>
</dbReference>
<evidence type="ECO:0000313" key="2">
    <source>
        <dbReference type="EMBL" id="MFE4106676.1"/>
    </source>
</evidence>
<keyword evidence="1" id="KW-0472">Membrane</keyword>
<organism evidence="2 3">
    <name type="scientific">Almyronema epifaneia S1</name>
    <dbReference type="NCBI Taxonomy" id="2991925"/>
    <lineage>
        <taxon>Bacteria</taxon>
        <taxon>Bacillati</taxon>
        <taxon>Cyanobacteriota</taxon>
        <taxon>Cyanophyceae</taxon>
        <taxon>Nodosilineales</taxon>
        <taxon>Nodosilineaceae</taxon>
        <taxon>Almyronema</taxon>
        <taxon>Almyronema epifaneia</taxon>
    </lineage>
</organism>
<keyword evidence="3" id="KW-1185">Reference proteome</keyword>
<feature type="transmembrane region" description="Helical" evidence="1">
    <location>
        <begin position="240"/>
        <end position="263"/>
    </location>
</feature>
<accession>A0ABW6IEV6</accession>
<name>A0ABW6IEV6_9CYAN</name>
<feature type="transmembrane region" description="Helical" evidence="1">
    <location>
        <begin position="44"/>
        <end position="65"/>
    </location>
</feature>
<protein>
    <recommendedName>
        <fullName evidence="4">NAD/NADP transhydrogenase beta subunit</fullName>
    </recommendedName>
</protein>
<keyword evidence="1" id="KW-0812">Transmembrane</keyword>